<name>A0A1M4MXG2_9RHOB</name>
<organism evidence="1 2">
    <name type="scientific">Donghicola eburneus</name>
    <dbReference type="NCBI Taxonomy" id="393278"/>
    <lineage>
        <taxon>Bacteria</taxon>
        <taxon>Pseudomonadati</taxon>
        <taxon>Pseudomonadota</taxon>
        <taxon>Alphaproteobacteria</taxon>
        <taxon>Rhodobacterales</taxon>
        <taxon>Roseobacteraceae</taxon>
        <taxon>Donghicola</taxon>
    </lineage>
</organism>
<evidence type="ECO:0000313" key="1">
    <source>
        <dbReference type="EMBL" id="SCM67261.1"/>
    </source>
</evidence>
<evidence type="ECO:0000313" key="2">
    <source>
        <dbReference type="Proteomes" id="UP000184085"/>
    </source>
</evidence>
<keyword evidence="2" id="KW-1185">Reference proteome</keyword>
<gene>
    <name evidence="1" type="ORF">KARMA_1458</name>
</gene>
<dbReference type="EMBL" id="FMJB01000045">
    <property type="protein sequence ID" value="SCM67261.1"/>
    <property type="molecule type" value="Genomic_DNA"/>
</dbReference>
<sequence length="298" mass="34331">MVDIVGRDLVSLAKATELLSNAVHQEIAALGADPYSLDAFSNDDDVSPALLQCAAMASFTLVFFRYYSRDVFLCHPKYQSLKTSSAIFERKLQTKFPLLGADGLAALALNDKSIAQDYASVYFDGPFANISLKTGRVSTPHEYKFSFLTLPSRRRRLIREMDKIGGQFSHEFRAFCYEFAGWYVGFDEENLLASLREHVEWTFSFDINRLWSMSTEEQRKLLFRRFPLIEKRARSFDELPENMKRPKGRPRIPNLVERFNERWPLGFEEVTLSHAARELGCDRKTLRTALEEVGVKRE</sequence>
<accession>A0A1M4MXG2</accession>
<dbReference type="Proteomes" id="UP000184085">
    <property type="component" value="Unassembled WGS sequence"/>
</dbReference>
<protein>
    <submittedName>
        <fullName evidence="1">Uncharacterized protein</fullName>
    </submittedName>
</protein>
<reference evidence="2" key="1">
    <citation type="submission" date="2016-09" db="EMBL/GenBank/DDBJ databases">
        <authorList>
            <person name="Wibberg D."/>
        </authorList>
    </citation>
    <scope>NUCLEOTIDE SEQUENCE [LARGE SCALE GENOMIC DNA]</scope>
</reference>
<dbReference type="RefSeq" id="WP_072705909.1">
    <property type="nucleotide sequence ID" value="NZ_FMJB01000045.1"/>
</dbReference>
<dbReference type="AlphaFoldDB" id="A0A1M4MXG2"/>
<proteinExistence type="predicted"/>